<reference evidence="2" key="1">
    <citation type="submission" date="2022-07" db="EMBL/GenBank/DDBJ databases">
        <title>Pseudosulfitobacter sp. strain AP-MA-4, whole genome sequence.</title>
        <authorList>
            <person name="Jiang Y."/>
        </authorList>
    </citation>
    <scope>NUCLEOTIDE SEQUENCE</scope>
    <source>
        <strain evidence="2">AP-MA-4</strain>
    </source>
</reference>
<dbReference type="SUPFAM" id="SSF51735">
    <property type="entry name" value="NAD(P)-binding Rossmann-fold domains"/>
    <property type="match status" value="1"/>
</dbReference>
<name>A0ABT1Z108_9RHOB</name>
<gene>
    <name evidence="2" type="ORF">NTA49_09530</name>
</gene>
<evidence type="ECO:0000313" key="2">
    <source>
        <dbReference type="EMBL" id="MCR8826776.1"/>
    </source>
</evidence>
<accession>A0ABT1Z108</accession>
<feature type="domain" description="NAD-dependent epimerase/dehydratase" evidence="1">
    <location>
        <begin position="16"/>
        <end position="161"/>
    </location>
</feature>
<dbReference type="PANTHER" id="PTHR43245">
    <property type="entry name" value="BIFUNCTIONAL POLYMYXIN RESISTANCE PROTEIN ARNA"/>
    <property type="match status" value="1"/>
</dbReference>
<evidence type="ECO:0000259" key="1">
    <source>
        <dbReference type="Pfam" id="PF01370"/>
    </source>
</evidence>
<dbReference type="InterPro" id="IPR001509">
    <property type="entry name" value="Epimerase_deHydtase"/>
</dbReference>
<dbReference type="Gene3D" id="3.40.50.720">
    <property type="entry name" value="NAD(P)-binding Rossmann-like Domain"/>
    <property type="match status" value="1"/>
</dbReference>
<organism evidence="2 3">
    <name type="scientific">Pseudosulfitobacter koreensis</name>
    <dbReference type="NCBI Taxonomy" id="2968472"/>
    <lineage>
        <taxon>Bacteria</taxon>
        <taxon>Pseudomonadati</taxon>
        <taxon>Pseudomonadota</taxon>
        <taxon>Alphaproteobacteria</taxon>
        <taxon>Rhodobacterales</taxon>
        <taxon>Roseobacteraceae</taxon>
        <taxon>Pseudosulfitobacter</taxon>
    </lineage>
</organism>
<dbReference type="InterPro" id="IPR036291">
    <property type="entry name" value="NAD(P)-bd_dom_sf"/>
</dbReference>
<dbReference type="EMBL" id="JANKJG010000006">
    <property type="protein sequence ID" value="MCR8826776.1"/>
    <property type="molecule type" value="Genomic_DNA"/>
</dbReference>
<keyword evidence="3" id="KW-1185">Reference proteome</keyword>
<sequence>MPSTSTRPEDENKRCVVLGATGRLGAVLRAFWQTKRVCWQSRTARNGFATVDILHDPRGLKDLCAEAHSILCLAGVTGSDPHALRHNTALALAAIDASQGARVVLTSSAAVYGAGGANLRETDICVPTSAYGQSKLEMEQAALATGAQVTCLRIGNVAGADAILGGWHPGMTLDARPDGATPRRSYIGPQTFARVLRHLVTADALPPILNIAAPGAVQMGALLDAAGLSWRPRTPDDRVIWDVTLNTEELARIVPIAPECGSASGIIADWRQAKAPS</sequence>
<protein>
    <submittedName>
        <fullName evidence="2">Sugar nucleotide-binding protein</fullName>
    </submittedName>
</protein>
<evidence type="ECO:0000313" key="3">
    <source>
        <dbReference type="Proteomes" id="UP001165396"/>
    </source>
</evidence>
<proteinExistence type="predicted"/>
<comment type="caution">
    <text evidence="2">The sequence shown here is derived from an EMBL/GenBank/DDBJ whole genome shotgun (WGS) entry which is preliminary data.</text>
</comment>
<dbReference type="Proteomes" id="UP001165396">
    <property type="component" value="Unassembled WGS sequence"/>
</dbReference>
<dbReference type="RefSeq" id="WP_258294507.1">
    <property type="nucleotide sequence ID" value="NZ_JANKJG010000006.1"/>
</dbReference>
<dbReference type="InterPro" id="IPR050177">
    <property type="entry name" value="Lipid_A_modif_metabolic_enz"/>
</dbReference>
<dbReference type="Pfam" id="PF01370">
    <property type="entry name" value="Epimerase"/>
    <property type="match status" value="1"/>
</dbReference>